<name>A0ABS7Q6I5_9ACTN</name>
<accession>A0ABS7Q6I5</accession>
<proteinExistence type="predicted"/>
<comment type="caution">
    <text evidence="1">The sequence shown here is derived from an EMBL/GenBank/DDBJ whole genome shotgun (WGS) entry which is preliminary data.</text>
</comment>
<keyword evidence="2" id="KW-1185">Reference proteome</keyword>
<evidence type="ECO:0000313" key="2">
    <source>
        <dbReference type="Proteomes" id="UP000778578"/>
    </source>
</evidence>
<organism evidence="1 2">
    <name type="scientific">Actinacidiphila acidipaludis</name>
    <dbReference type="NCBI Taxonomy" id="2873382"/>
    <lineage>
        <taxon>Bacteria</taxon>
        <taxon>Bacillati</taxon>
        <taxon>Actinomycetota</taxon>
        <taxon>Actinomycetes</taxon>
        <taxon>Kitasatosporales</taxon>
        <taxon>Streptomycetaceae</taxon>
        <taxon>Actinacidiphila</taxon>
    </lineage>
</organism>
<dbReference type="RefSeq" id="WP_222962898.1">
    <property type="nucleotide sequence ID" value="NZ_JAINZZ010000014.1"/>
</dbReference>
<dbReference type="Gene3D" id="2.40.320.10">
    <property type="entry name" value="Hypothetical Protein Pfu-838710-001"/>
    <property type="match status" value="1"/>
</dbReference>
<dbReference type="InterPro" id="IPR033469">
    <property type="entry name" value="CYTH-like_dom_sf"/>
</dbReference>
<evidence type="ECO:0008006" key="3">
    <source>
        <dbReference type="Google" id="ProtNLM"/>
    </source>
</evidence>
<evidence type="ECO:0000313" key="1">
    <source>
        <dbReference type="EMBL" id="MBY8878753.1"/>
    </source>
</evidence>
<gene>
    <name evidence="1" type="ORF">K7862_14060</name>
</gene>
<dbReference type="EMBL" id="JAINZZ010000014">
    <property type="protein sequence ID" value="MBY8878753.1"/>
    <property type="molecule type" value="Genomic_DNA"/>
</dbReference>
<dbReference type="Proteomes" id="UP000778578">
    <property type="component" value="Unassembled WGS sequence"/>
</dbReference>
<protein>
    <recommendedName>
        <fullName evidence="3">CYTH domain-containing protein</fullName>
    </recommendedName>
</protein>
<dbReference type="SUPFAM" id="SSF55154">
    <property type="entry name" value="CYTH-like phosphatases"/>
    <property type="match status" value="1"/>
</dbReference>
<sequence length="177" mass="19295">MEDTPQAGKYARVERERRFLLAASPPAPPATAFRIVDRYLTGTRMRLRRVEQPGAEPVFKLTQKIPARHPGAMQGLITNTYLSAAEYEVFAGLPARVLSKTRYSVPPLGVDVFEQPLHGLVLAEAEFDSDASARVFAVPSSAVAEVTADPRFTGGRLVTATRAELLEWLAGYGVAPE</sequence>
<reference evidence="1 2" key="1">
    <citation type="submission" date="2021-08" db="EMBL/GenBank/DDBJ databases">
        <title>WGS of actinomycetes from Thailand.</title>
        <authorList>
            <person name="Thawai C."/>
        </authorList>
    </citation>
    <scope>NUCLEOTIDE SEQUENCE [LARGE SCALE GENOMIC DNA]</scope>
    <source>
        <strain evidence="1 2">PLK6-54</strain>
    </source>
</reference>